<dbReference type="GO" id="GO:0005886">
    <property type="term" value="C:plasma membrane"/>
    <property type="evidence" value="ECO:0007669"/>
    <property type="project" value="UniProtKB-SubCell"/>
</dbReference>
<keyword evidence="6 10" id="KW-0472">Membrane</keyword>
<evidence type="ECO:0000256" key="8">
    <source>
        <dbReference type="ARBA" id="ARBA00039168"/>
    </source>
</evidence>
<dbReference type="GO" id="GO:0022857">
    <property type="term" value="F:transmembrane transporter activity"/>
    <property type="evidence" value="ECO:0007669"/>
    <property type="project" value="InterPro"/>
</dbReference>
<gene>
    <name evidence="11" type="ORF">RBEMOGI_1084</name>
</gene>
<keyword evidence="5 10" id="KW-1133">Transmembrane helix</keyword>
<feature type="transmembrane region" description="Helical" evidence="10">
    <location>
        <begin position="12"/>
        <end position="34"/>
    </location>
</feature>
<dbReference type="InterPro" id="IPR037185">
    <property type="entry name" value="EmrE-like"/>
</dbReference>
<accession>A0A0F3QLX0</accession>
<dbReference type="PANTHER" id="PTHR30561">
    <property type="entry name" value="SMR FAMILY PROTON-DEPENDENT DRUG EFFLUX TRANSPORTER SUGE"/>
    <property type="match status" value="1"/>
</dbReference>
<evidence type="ECO:0000313" key="11">
    <source>
        <dbReference type="EMBL" id="KJV92454.1"/>
    </source>
</evidence>
<evidence type="ECO:0000256" key="6">
    <source>
        <dbReference type="ARBA" id="ARBA00023136"/>
    </source>
</evidence>
<evidence type="ECO:0000256" key="9">
    <source>
        <dbReference type="RuleBase" id="RU003942"/>
    </source>
</evidence>
<evidence type="ECO:0000256" key="2">
    <source>
        <dbReference type="ARBA" id="ARBA00022448"/>
    </source>
</evidence>
<keyword evidence="2" id="KW-0813">Transport</keyword>
<comment type="similarity">
    <text evidence="7">Belongs to the drug/metabolite transporter (DMT) superfamily. Small multidrug resistance (SMR) (TC 2.A.7.1) family. Gdx/SugE subfamily.</text>
</comment>
<name>A0A0F3QLX0_RICBE</name>
<feature type="transmembrane region" description="Helical" evidence="10">
    <location>
        <begin position="98"/>
        <end position="116"/>
    </location>
</feature>
<organism evidence="11 12">
    <name type="scientific">Rickettsia bellii str. RML Mogi</name>
    <dbReference type="NCBI Taxonomy" id="1359194"/>
    <lineage>
        <taxon>Bacteria</taxon>
        <taxon>Pseudomonadati</taxon>
        <taxon>Pseudomonadota</taxon>
        <taxon>Alphaproteobacteria</taxon>
        <taxon>Rickettsiales</taxon>
        <taxon>Rickettsiaceae</taxon>
        <taxon>Rickettsieae</taxon>
        <taxon>Rickettsia</taxon>
        <taxon>belli group</taxon>
    </lineage>
</organism>
<evidence type="ECO:0000256" key="3">
    <source>
        <dbReference type="ARBA" id="ARBA00022475"/>
    </source>
</evidence>
<keyword evidence="3" id="KW-1003">Cell membrane</keyword>
<dbReference type="EMBL" id="LAOJ01000001">
    <property type="protein sequence ID" value="KJV92454.1"/>
    <property type="molecule type" value="Genomic_DNA"/>
</dbReference>
<sequence>MGSIIVHINFFIGLSYVLVLILAGLFEIAFVISLRYSDGLTKLKPTVAFIFFGALSFTCLAKTLGKIPMGTAYAVWTGIGAAGTVILGILVFNEPVSILRLFFVTTLIVSIIGLKFS</sequence>
<keyword evidence="4 9" id="KW-0812">Transmembrane</keyword>
<dbReference type="PATRIC" id="fig|1359194.3.peg.1104"/>
<dbReference type="Proteomes" id="UP000033689">
    <property type="component" value="Unassembled WGS sequence"/>
</dbReference>
<dbReference type="FunFam" id="1.10.3730.20:FF:000001">
    <property type="entry name" value="Quaternary ammonium compound resistance transporter SugE"/>
    <property type="match status" value="1"/>
</dbReference>
<dbReference type="Pfam" id="PF00893">
    <property type="entry name" value="Multi_Drug_Res"/>
    <property type="match status" value="1"/>
</dbReference>
<dbReference type="AlphaFoldDB" id="A0A0F3QLX0"/>
<dbReference type="InterPro" id="IPR045324">
    <property type="entry name" value="Small_multidrug_res"/>
</dbReference>
<evidence type="ECO:0000256" key="4">
    <source>
        <dbReference type="ARBA" id="ARBA00022692"/>
    </source>
</evidence>
<evidence type="ECO:0000256" key="7">
    <source>
        <dbReference type="ARBA" id="ARBA00038151"/>
    </source>
</evidence>
<dbReference type="PANTHER" id="PTHR30561:SF0">
    <property type="entry name" value="GUANIDINIUM EXPORTER"/>
    <property type="match status" value="1"/>
</dbReference>
<proteinExistence type="inferred from homology"/>
<protein>
    <recommendedName>
        <fullName evidence="8">Guanidinium exporter</fullName>
    </recommendedName>
</protein>
<dbReference type="GO" id="GO:1990961">
    <property type="term" value="P:xenobiotic detoxification by transmembrane export across the plasma membrane"/>
    <property type="evidence" value="ECO:0007669"/>
    <property type="project" value="UniProtKB-ARBA"/>
</dbReference>
<feature type="transmembrane region" description="Helical" evidence="10">
    <location>
        <begin position="72"/>
        <end position="92"/>
    </location>
</feature>
<dbReference type="Gene3D" id="1.10.3730.20">
    <property type="match status" value="1"/>
</dbReference>
<reference evidence="11 12" key="1">
    <citation type="submission" date="2015-02" db="EMBL/GenBank/DDBJ databases">
        <title>Genome Sequencing of Rickettsiales.</title>
        <authorList>
            <person name="Daugherty S.C."/>
            <person name="Su Q."/>
            <person name="Abolude K."/>
            <person name="Beier-Sexton M."/>
            <person name="Carlyon J.A."/>
            <person name="Carter R."/>
            <person name="Day N.P."/>
            <person name="Dumler S.J."/>
            <person name="Dyachenko V."/>
            <person name="Godinez A."/>
            <person name="Kurtti T.J."/>
            <person name="Lichay M."/>
            <person name="Mullins K.E."/>
            <person name="Ott S."/>
            <person name="Pappas-Brown V."/>
            <person name="Paris D.H."/>
            <person name="Patel P."/>
            <person name="Richards A.L."/>
            <person name="Sadzewicz L."/>
            <person name="Sears K."/>
            <person name="Seidman D."/>
            <person name="Sengamalay N."/>
            <person name="Stenos J."/>
            <person name="Tallon L.J."/>
            <person name="Vincent G."/>
            <person name="Fraser C.M."/>
            <person name="Munderloh U."/>
            <person name="Dunning-Hotopp J.C."/>
        </authorList>
    </citation>
    <scope>NUCLEOTIDE SEQUENCE [LARGE SCALE GENOMIC DNA]</scope>
    <source>
        <strain evidence="11 12">RML Mogi</strain>
    </source>
</reference>
<feature type="transmembrane region" description="Helical" evidence="10">
    <location>
        <begin position="46"/>
        <end position="65"/>
    </location>
</feature>
<dbReference type="SUPFAM" id="SSF103481">
    <property type="entry name" value="Multidrug resistance efflux transporter EmrE"/>
    <property type="match status" value="1"/>
</dbReference>
<dbReference type="RefSeq" id="WP_231569937.1">
    <property type="nucleotide sequence ID" value="NZ_LAOJ01000001.1"/>
</dbReference>
<comment type="caution">
    <text evidence="11">The sequence shown here is derived from an EMBL/GenBank/DDBJ whole genome shotgun (WGS) entry which is preliminary data.</text>
</comment>
<evidence type="ECO:0000256" key="1">
    <source>
        <dbReference type="ARBA" id="ARBA00004651"/>
    </source>
</evidence>
<evidence type="ECO:0000256" key="5">
    <source>
        <dbReference type="ARBA" id="ARBA00022989"/>
    </source>
</evidence>
<comment type="subcellular location">
    <subcellularLocation>
        <location evidence="1 9">Cell membrane</location>
        <topology evidence="1 9">Multi-pass membrane protein</topology>
    </subcellularLocation>
</comment>
<evidence type="ECO:0000256" key="10">
    <source>
        <dbReference type="SAM" id="Phobius"/>
    </source>
</evidence>
<evidence type="ECO:0000313" key="12">
    <source>
        <dbReference type="Proteomes" id="UP000033689"/>
    </source>
</evidence>
<dbReference type="InterPro" id="IPR000390">
    <property type="entry name" value="Small_drug/metabolite_transptr"/>
</dbReference>